<comment type="caution">
    <text evidence="3">The sequence shown here is derived from an EMBL/GenBank/DDBJ whole genome shotgun (WGS) entry which is preliminary data.</text>
</comment>
<accession>A0ABQ4Z760</accession>
<evidence type="ECO:0000259" key="2">
    <source>
        <dbReference type="PROSITE" id="PS50878"/>
    </source>
</evidence>
<dbReference type="Pfam" id="PF13966">
    <property type="entry name" value="zf-RVT"/>
    <property type="match status" value="1"/>
</dbReference>
<dbReference type="InterPro" id="IPR026960">
    <property type="entry name" value="RVT-Znf"/>
</dbReference>
<reference evidence="3" key="1">
    <citation type="journal article" date="2022" name="Int. J. Mol. Sci.">
        <title>Draft Genome of Tanacetum Coccineum: Genomic Comparison of Closely Related Tanacetum-Family Plants.</title>
        <authorList>
            <person name="Yamashiro T."/>
            <person name="Shiraishi A."/>
            <person name="Nakayama K."/>
            <person name="Satake H."/>
        </authorList>
    </citation>
    <scope>NUCLEOTIDE SEQUENCE</scope>
</reference>
<dbReference type="Pfam" id="PF05699">
    <property type="entry name" value="Dimer_Tnp_hAT"/>
    <property type="match status" value="1"/>
</dbReference>
<dbReference type="PANTHER" id="PTHR33116:SF79">
    <property type="entry name" value="REVERSE TRANSCRIPTASE DOMAIN, ZINC FINGER, CCHC-TYPE-RELATED"/>
    <property type="match status" value="1"/>
</dbReference>
<dbReference type="InterPro" id="IPR000477">
    <property type="entry name" value="RT_dom"/>
</dbReference>
<sequence length="830" mass="94226">MDFPNHLSLEQQMDLESNITHEEIKRAVWDYETDKSPGPDGFTFGFIEDFRGVIEKIYVDGAVVNCSSMSAYFPKGCNASFIALIPKTQDANMVKDFRPITLIGSLYKIIAKILVNRLVPVLGDIVSDVQSAFIQGCLVSSRGLVLVNGSPTPEFQFYKGLKQGDPLSPFLFLLIMESFHLSVQRVVDAGLFKGISICSSLQLSHLFYADDAIFMGQWSETNINVIVKILDCFHQASGLRINIHKSKIMGISVSNDKVTQAAAKVGCASFKTPFWYLGTKVGGAMSRIKSWEEIVSKFKSRLSKWKMKTLSIGGRMTLIKSVLSSLPIYHMSIYKVPKKIINSLESIRCHFFNGVDHLSKKPIWIKWKKVLAPIDKGGLGISSFYALNRALLFKWIWRFYTQDSSLWAKVIKGIHGEDGKIGKVVSNLHSSTWLDIVKEIDSLNQQGMNFVGYIHKKMGNGLHTYFWDDIWKGDTALKILYPRIYALETNKNISVASKLGQNNLGLSLRRIPRGGVEQSQLEALREFSDNTVLVDSMDRWSWSLEGSGNFSVASVRREIDKNLLPMVSSKTRWVNEVPKKVNIHAWKVKLDCLPTRLNISRRGMSINSILCPNCDKEVESSSHIFFSCQFAREIFARITSWWEVPFSEISSYDEWFLWLMNLRLPLLNKQMLEGVCYTMWWNIWSFRNKNIFGLDPPKKEMIFDDIEKESMFPVLPRMARDMLSVQATSVASKFAFLTSGRVLSIRRTRLTPASLEMCMCLKDHLDAIDRIQHTLNLENSLDFEEEILDAEVLENEAIAIFNEEIALDEAASETRSNGSGGEEIDMTFSD</sequence>
<proteinExistence type="predicted"/>
<dbReference type="CDD" id="cd01650">
    <property type="entry name" value="RT_nLTR_like"/>
    <property type="match status" value="1"/>
</dbReference>
<dbReference type="Proteomes" id="UP001151760">
    <property type="component" value="Unassembled WGS sequence"/>
</dbReference>
<organism evidence="3 4">
    <name type="scientific">Tanacetum coccineum</name>
    <dbReference type="NCBI Taxonomy" id="301880"/>
    <lineage>
        <taxon>Eukaryota</taxon>
        <taxon>Viridiplantae</taxon>
        <taxon>Streptophyta</taxon>
        <taxon>Embryophyta</taxon>
        <taxon>Tracheophyta</taxon>
        <taxon>Spermatophyta</taxon>
        <taxon>Magnoliopsida</taxon>
        <taxon>eudicotyledons</taxon>
        <taxon>Gunneridae</taxon>
        <taxon>Pentapetalae</taxon>
        <taxon>asterids</taxon>
        <taxon>campanulids</taxon>
        <taxon>Asterales</taxon>
        <taxon>Asteraceae</taxon>
        <taxon>Asteroideae</taxon>
        <taxon>Anthemideae</taxon>
        <taxon>Anthemidinae</taxon>
        <taxon>Tanacetum</taxon>
    </lineage>
</organism>
<evidence type="ECO:0000256" key="1">
    <source>
        <dbReference type="SAM" id="MobiDB-lite"/>
    </source>
</evidence>
<evidence type="ECO:0000313" key="3">
    <source>
        <dbReference type="EMBL" id="GJS85697.1"/>
    </source>
</evidence>
<feature type="domain" description="Reverse transcriptase" evidence="2">
    <location>
        <begin position="1"/>
        <end position="281"/>
    </location>
</feature>
<dbReference type="SUPFAM" id="SSF53098">
    <property type="entry name" value="Ribonuclease H-like"/>
    <property type="match status" value="1"/>
</dbReference>
<dbReference type="InterPro" id="IPR012337">
    <property type="entry name" value="RNaseH-like_sf"/>
</dbReference>
<dbReference type="InterPro" id="IPR008906">
    <property type="entry name" value="HATC_C_dom"/>
</dbReference>
<reference evidence="3" key="2">
    <citation type="submission" date="2022-01" db="EMBL/GenBank/DDBJ databases">
        <authorList>
            <person name="Yamashiro T."/>
            <person name="Shiraishi A."/>
            <person name="Satake H."/>
            <person name="Nakayama K."/>
        </authorList>
    </citation>
    <scope>NUCLEOTIDE SEQUENCE</scope>
</reference>
<feature type="region of interest" description="Disordered" evidence="1">
    <location>
        <begin position="811"/>
        <end position="830"/>
    </location>
</feature>
<keyword evidence="3" id="KW-0808">Transferase</keyword>
<evidence type="ECO:0000313" key="4">
    <source>
        <dbReference type="Proteomes" id="UP001151760"/>
    </source>
</evidence>
<name>A0ABQ4Z760_9ASTR</name>
<keyword evidence="3" id="KW-0695">RNA-directed DNA polymerase</keyword>
<dbReference type="PROSITE" id="PS50878">
    <property type="entry name" value="RT_POL"/>
    <property type="match status" value="1"/>
</dbReference>
<protein>
    <submittedName>
        <fullName evidence="3">RNA-directed DNA polymerase, eukaryota, reverse transcriptase zinc-binding domain protein</fullName>
    </submittedName>
</protein>
<dbReference type="GO" id="GO:0003964">
    <property type="term" value="F:RNA-directed DNA polymerase activity"/>
    <property type="evidence" value="ECO:0007669"/>
    <property type="project" value="UniProtKB-KW"/>
</dbReference>
<gene>
    <name evidence="3" type="ORF">Tco_0752238</name>
</gene>
<keyword evidence="4" id="KW-1185">Reference proteome</keyword>
<dbReference type="SUPFAM" id="SSF56672">
    <property type="entry name" value="DNA/RNA polymerases"/>
    <property type="match status" value="1"/>
</dbReference>
<dbReference type="PANTHER" id="PTHR33116">
    <property type="entry name" value="REVERSE TRANSCRIPTASE ZINC-BINDING DOMAIN-CONTAINING PROTEIN-RELATED-RELATED"/>
    <property type="match status" value="1"/>
</dbReference>
<dbReference type="EMBL" id="BQNB010011070">
    <property type="protein sequence ID" value="GJS85697.1"/>
    <property type="molecule type" value="Genomic_DNA"/>
</dbReference>
<dbReference type="InterPro" id="IPR043502">
    <property type="entry name" value="DNA/RNA_pol_sf"/>
</dbReference>
<keyword evidence="3" id="KW-0548">Nucleotidyltransferase</keyword>
<dbReference type="Pfam" id="PF00078">
    <property type="entry name" value="RVT_1"/>
    <property type="match status" value="1"/>
</dbReference>